<dbReference type="SUPFAM" id="SSF81606">
    <property type="entry name" value="PP2C-like"/>
    <property type="match status" value="1"/>
</dbReference>
<evidence type="ECO:0000256" key="1">
    <source>
        <dbReference type="ARBA" id="ARBA00022801"/>
    </source>
</evidence>
<dbReference type="GO" id="GO:0016791">
    <property type="term" value="F:phosphatase activity"/>
    <property type="evidence" value="ECO:0007669"/>
    <property type="project" value="TreeGrafter"/>
</dbReference>
<dbReference type="AlphaFoldDB" id="A0A6S6SR74"/>
<accession>A0A6S6SR74</accession>
<gene>
    <name evidence="3" type="ORF">HELGO_WM38455</name>
</gene>
<name>A0A6S6SR74_9BACT</name>
<sequence>LSKPIDVVELRFKVSNLLKLKKFNDLQQHFNQRLEEEVAKKEKQLKQFVQIEQELQMAREIQQHLIPKSYPSSEKLDVYGSCVSASEVGGDYLDVFKTESNKHTVFVMADVSGHGFASALVSMQFRSLARMELMKGSDDLGKEIERINTVFSNDNQEGSMFITALFLRLNHETNIIESVNAGHFDPLGQPTLIHSDATKGIPLGIQGNLPYGVVSAPFKSGDSLLLYTDGIFECENDKGEMYGDRFNEQYEMLKSFNPKTQVEIILESFHEFIKKQTDDVTILAIQSK</sequence>
<proteinExistence type="predicted"/>
<feature type="non-terminal residue" evidence="3">
    <location>
        <position position="1"/>
    </location>
</feature>
<evidence type="ECO:0000313" key="3">
    <source>
        <dbReference type="EMBL" id="CAA6808130.1"/>
    </source>
</evidence>
<dbReference type="Pfam" id="PF07228">
    <property type="entry name" value="SpoIIE"/>
    <property type="match status" value="1"/>
</dbReference>
<protein>
    <submittedName>
        <fullName evidence="3">Serine phosphatase RsbU, regulator of sigma subunit</fullName>
    </submittedName>
</protein>
<dbReference type="InterPro" id="IPR036457">
    <property type="entry name" value="PPM-type-like_dom_sf"/>
</dbReference>
<reference evidence="3" key="1">
    <citation type="submission" date="2020-01" db="EMBL/GenBank/DDBJ databases">
        <authorList>
            <person name="Meier V. D."/>
            <person name="Meier V D."/>
        </authorList>
    </citation>
    <scope>NUCLEOTIDE SEQUENCE</scope>
    <source>
        <strain evidence="3">HLG_WM_MAG_03</strain>
    </source>
</reference>
<dbReference type="SMART" id="SM00331">
    <property type="entry name" value="PP2C_SIG"/>
    <property type="match status" value="1"/>
</dbReference>
<dbReference type="InterPro" id="IPR052016">
    <property type="entry name" value="Bact_Sigma-Reg"/>
</dbReference>
<dbReference type="PANTHER" id="PTHR43156">
    <property type="entry name" value="STAGE II SPORULATION PROTEIN E-RELATED"/>
    <property type="match status" value="1"/>
</dbReference>
<dbReference type="InterPro" id="IPR001932">
    <property type="entry name" value="PPM-type_phosphatase-like_dom"/>
</dbReference>
<organism evidence="3">
    <name type="scientific">uncultured Sulfurovum sp</name>
    <dbReference type="NCBI Taxonomy" id="269237"/>
    <lineage>
        <taxon>Bacteria</taxon>
        <taxon>Pseudomonadati</taxon>
        <taxon>Campylobacterota</taxon>
        <taxon>Epsilonproteobacteria</taxon>
        <taxon>Campylobacterales</taxon>
        <taxon>Sulfurovaceae</taxon>
        <taxon>Sulfurovum</taxon>
        <taxon>environmental samples</taxon>
    </lineage>
</organism>
<evidence type="ECO:0000259" key="2">
    <source>
        <dbReference type="SMART" id="SM00331"/>
    </source>
</evidence>
<dbReference type="EMBL" id="CACVAR010000169">
    <property type="protein sequence ID" value="CAA6808130.1"/>
    <property type="molecule type" value="Genomic_DNA"/>
</dbReference>
<dbReference type="Gene3D" id="3.60.40.10">
    <property type="entry name" value="PPM-type phosphatase domain"/>
    <property type="match status" value="1"/>
</dbReference>
<keyword evidence="1" id="KW-0378">Hydrolase</keyword>
<dbReference type="PANTHER" id="PTHR43156:SF2">
    <property type="entry name" value="STAGE II SPORULATION PROTEIN E"/>
    <property type="match status" value="1"/>
</dbReference>
<feature type="domain" description="PPM-type phosphatase" evidence="2">
    <location>
        <begin position="73"/>
        <end position="287"/>
    </location>
</feature>